<proteinExistence type="predicted"/>
<keyword evidence="2" id="KW-1185">Reference proteome</keyword>
<dbReference type="Proteomes" id="UP000054776">
    <property type="component" value="Unassembled WGS sequence"/>
</dbReference>
<dbReference type="EMBL" id="JYDH01000109">
    <property type="protein sequence ID" value="KRY31903.1"/>
    <property type="molecule type" value="Genomic_DNA"/>
</dbReference>
<name>A0A0V1B4K2_TRISP</name>
<organism evidence="1 2">
    <name type="scientific">Trichinella spiralis</name>
    <name type="common">Trichina worm</name>
    <dbReference type="NCBI Taxonomy" id="6334"/>
    <lineage>
        <taxon>Eukaryota</taxon>
        <taxon>Metazoa</taxon>
        <taxon>Ecdysozoa</taxon>
        <taxon>Nematoda</taxon>
        <taxon>Enoplea</taxon>
        <taxon>Dorylaimia</taxon>
        <taxon>Trichinellida</taxon>
        <taxon>Trichinellidae</taxon>
        <taxon>Trichinella</taxon>
    </lineage>
</organism>
<protein>
    <submittedName>
        <fullName evidence="1">Uncharacterized protein</fullName>
    </submittedName>
</protein>
<dbReference type="InParanoid" id="A0A0V1B4K2"/>
<gene>
    <name evidence="1" type="ORF">T01_9940</name>
</gene>
<reference evidence="1 2" key="1">
    <citation type="submission" date="2015-01" db="EMBL/GenBank/DDBJ databases">
        <title>Evolution of Trichinella species and genotypes.</title>
        <authorList>
            <person name="Korhonen P.K."/>
            <person name="Edoardo P."/>
            <person name="Giuseppe L.R."/>
            <person name="Gasser R.B."/>
        </authorList>
    </citation>
    <scope>NUCLEOTIDE SEQUENCE [LARGE SCALE GENOMIC DNA]</scope>
    <source>
        <strain evidence="1">ISS3</strain>
    </source>
</reference>
<dbReference type="AlphaFoldDB" id="A0A0V1B4K2"/>
<evidence type="ECO:0000313" key="2">
    <source>
        <dbReference type="Proteomes" id="UP000054776"/>
    </source>
</evidence>
<sequence>MTIILHLIKPLWEEIISSPPTKLCCLLVSGILFFGIPMNVRLLISYCQSKESVKHFYNCLKNVFTGSIVQ</sequence>
<evidence type="ECO:0000313" key="1">
    <source>
        <dbReference type="EMBL" id="KRY31903.1"/>
    </source>
</evidence>
<accession>A0A0V1B4K2</accession>
<comment type="caution">
    <text evidence="1">The sequence shown here is derived from an EMBL/GenBank/DDBJ whole genome shotgun (WGS) entry which is preliminary data.</text>
</comment>